<organism evidence="1 2">
    <name type="scientific">Dovyalis caffra</name>
    <dbReference type="NCBI Taxonomy" id="77055"/>
    <lineage>
        <taxon>Eukaryota</taxon>
        <taxon>Viridiplantae</taxon>
        <taxon>Streptophyta</taxon>
        <taxon>Embryophyta</taxon>
        <taxon>Tracheophyta</taxon>
        <taxon>Spermatophyta</taxon>
        <taxon>Magnoliopsida</taxon>
        <taxon>eudicotyledons</taxon>
        <taxon>Gunneridae</taxon>
        <taxon>Pentapetalae</taxon>
        <taxon>rosids</taxon>
        <taxon>fabids</taxon>
        <taxon>Malpighiales</taxon>
        <taxon>Salicaceae</taxon>
        <taxon>Flacourtieae</taxon>
        <taxon>Dovyalis</taxon>
    </lineage>
</organism>
<evidence type="ECO:0000313" key="2">
    <source>
        <dbReference type="Proteomes" id="UP001314170"/>
    </source>
</evidence>
<proteinExistence type="predicted"/>
<evidence type="ECO:0000313" key="1">
    <source>
        <dbReference type="EMBL" id="CAK7324722.1"/>
    </source>
</evidence>
<keyword evidence="2" id="KW-1185">Reference proteome</keyword>
<dbReference type="Proteomes" id="UP001314170">
    <property type="component" value="Unassembled WGS sequence"/>
</dbReference>
<reference evidence="1 2" key="1">
    <citation type="submission" date="2024-01" db="EMBL/GenBank/DDBJ databases">
        <authorList>
            <person name="Waweru B."/>
        </authorList>
    </citation>
    <scope>NUCLEOTIDE SEQUENCE [LARGE SCALE GENOMIC DNA]</scope>
</reference>
<protein>
    <submittedName>
        <fullName evidence="1">Uncharacterized protein</fullName>
    </submittedName>
</protein>
<accession>A0AAV1QSJ8</accession>
<comment type="caution">
    <text evidence="1">The sequence shown here is derived from an EMBL/GenBank/DDBJ whole genome shotgun (WGS) entry which is preliminary data.</text>
</comment>
<sequence>MGTLAKGVYYSTRLEGIFYYRTERGVGWFAYAIPLPLAGLEPSHTDNEIDLALVPGLPPTLEPTALVGLLTTHTYLTLALELERGAYLLAEFWAEVVLTFVYLIHRLSSSVLSDISPNPLSDSPTHSCLKTDSRSEDGDLPLHVLDNSTAAHTEIALADLSSGMIISSLCLLVPRYAGQQSGWLGETVYVPPVTSHKSCTLRYDLVHVDQWSSSAFRQPG</sequence>
<dbReference type="AlphaFoldDB" id="A0AAV1QSJ8"/>
<gene>
    <name evidence="1" type="ORF">DCAF_LOCUS2387</name>
</gene>
<name>A0AAV1QSJ8_9ROSI</name>
<dbReference type="EMBL" id="CAWUPB010000600">
    <property type="protein sequence ID" value="CAK7324722.1"/>
    <property type="molecule type" value="Genomic_DNA"/>
</dbReference>